<organism evidence="2 3">
    <name type="scientific">Kibdelosporangium philippinense</name>
    <dbReference type="NCBI Taxonomy" id="211113"/>
    <lineage>
        <taxon>Bacteria</taxon>
        <taxon>Bacillati</taxon>
        <taxon>Actinomycetota</taxon>
        <taxon>Actinomycetes</taxon>
        <taxon>Pseudonocardiales</taxon>
        <taxon>Pseudonocardiaceae</taxon>
        <taxon>Kibdelosporangium</taxon>
    </lineage>
</organism>
<feature type="signal peptide" evidence="1">
    <location>
        <begin position="1"/>
        <end position="28"/>
    </location>
</feature>
<reference evidence="2 3" key="1">
    <citation type="submission" date="2021-12" db="EMBL/GenBank/DDBJ databases">
        <title>Genome sequence of Kibdelosporangium philippinense ATCC 49844.</title>
        <authorList>
            <person name="Fedorov E.A."/>
            <person name="Omeragic M."/>
            <person name="Shalygina K.F."/>
            <person name="Maclea K.S."/>
        </authorList>
    </citation>
    <scope>NUCLEOTIDE SEQUENCE [LARGE SCALE GENOMIC DNA]</scope>
    <source>
        <strain evidence="2 3">ATCC 49844</strain>
    </source>
</reference>
<feature type="chain" id="PRO_5047331652" description="Ricin B lectin domain-containing protein" evidence="1">
    <location>
        <begin position="29"/>
        <end position="156"/>
    </location>
</feature>
<evidence type="ECO:0000256" key="1">
    <source>
        <dbReference type="SAM" id="SignalP"/>
    </source>
</evidence>
<protein>
    <recommendedName>
        <fullName evidence="4">Ricin B lectin domain-containing protein</fullName>
    </recommendedName>
</protein>
<name>A0ABS8ZLC0_9PSEU</name>
<dbReference type="InterPro" id="IPR035992">
    <property type="entry name" value="Ricin_B-like_lectins"/>
</dbReference>
<dbReference type="RefSeq" id="WP_233730083.1">
    <property type="nucleotide sequence ID" value="NZ_JAJVCN010000003.1"/>
</dbReference>
<keyword evidence="3" id="KW-1185">Reference proteome</keyword>
<evidence type="ECO:0000313" key="2">
    <source>
        <dbReference type="EMBL" id="MCE7008601.1"/>
    </source>
</evidence>
<dbReference type="EMBL" id="JAJVCN010000003">
    <property type="protein sequence ID" value="MCE7008601.1"/>
    <property type="molecule type" value="Genomic_DNA"/>
</dbReference>
<gene>
    <name evidence="2" type="ORF">LWC34_38180</name>
</gene>
<accession>A0ABS8ZLC0</accession>
<dbReference type="Proteomes" id="UP001521150">
    <property type="component" value="Unassembled WGS sequence"/>
</dbReference>
<dbReference type="Gene3D" id="2.80.10.50">
    <property type="match status" value="1"/>
</dbReference>
<dbReference type="PROSITE" id="PS50231">
    <property type="entry name" value="RICIN_B_LECTIN"/>
    <property type="match status" value="1"/>
</dbReference>
<dbReference type="SUPFAM" id="SSF50370">
    <property type="entry name" value="Ricin B-like lectins"/>
    <property type="match status" value="1"/>
</dbReference>
<comment type="caution">
    <text evidence="2">The sequence shown here is derived from an EMBL/GenBank/DDBJ whole genome shotgun (WGS) entry which is preliminary data.</text>
</comment>
<keyword evidence="1" id="KW-0732">Signal</keyword>
<evidence type="ECO:0000313" key="3">
    <source>
        <dbReference type="Proteomes" id="UP001521150"/>
    </source>
</evidence>
<sequence>MQRRKLTAFLMGITVVAAMLSIATPASAQAGRLFNAGPQMNGYCLATHEPHVFAYSKCRTEKYVDQSWDVVQWSNGYRIQSLYLQGCLTARGDGSVFTYTWCENYTDARWRPYQGQWGMWENVYYAGYCLAAHPNGRVFVSQCNKDYSDQYWFINS</sequence>
<proteinExistence type="predicted"/>
<evidence type="ECO:0008006" key="4">
    <source>
        <dbReference type="Google" id="ProtNLM"/>
    </source>
</evidence>